<feature type="transmembrane region" description="Helical" evidence="9">
    <location>
        <begin position="338"/>
        <end position="362"/>
    </location>
</feature>
<dbReference type="RefSeq" id="WP_248154578.1">
    <property type="nucleotide sequence ID" value="NZ_JAKZAJ010000001.1"/>
</dbReference>
<gene>
    <name evidence="11" type="ORF">ACFPQA_05300</name>
</gene>
<keyword evidence="4 9" id="KW-1003">Cell membrane</keyword>
<keyword evidence="6 9" id="KW-1133">Transmembrane helix</keyword>
<dbReference type="PANTHER" id="PTHR30413">
    <property type="entry name" value="INNER MEMBRANE TRANSPORT PERMEASE"/>
    <property type="match status" value="1"/>
</dbReference>
<dbReference type="EMBL" id="JBHSNL010000001">
    <property type="protein sequence ID" value="MFC5544452.1"/>
    <property type="molecule type" value="Genomic_DNA"/>
</dbReference>
<feature type="transmembrane region" description="Helical" evidence="9">
    <location>
        <begin position="368"/>
        <end position="394"/>
    </location>
</feature>
<comment type="similarity">
    <text evidence="2 9">Belongs to the ABC-2 integral membrane protein family.</text>
</comment>
<evidence type="ECO:0000256" key="3">
    <source>
        <dbReference type="ARBA" id="ARBA00022448"/>
    </source>
</evidence>
<evidence type="ECO:0000259" key="10">
    <source>
        <dbReference type="PROSITE" id="PS51012"/>
    </source>
</evidence>
<evidence type="ECO:0000256" key="9">
    <source>
        <dbReference type="RuleBase" id="RU361157"/>
    </source>
</evidence>
<evidence type="ECO:0000256" key="4">
    <source>
        <dbReference type="ARBA" id="ARBA00022475"/>
    </source>
</evidence>
<protein>
    <recommendedName>
        <fullName evidence="9">Transport permease protein</fullName>
    </recommendedName>
</protein>
<comment type="subcellular location">
    <subcellularLocation>
        <location evidence="9">Cell inner membrane</location>
        <topology evidence="9">Multi-pass membrane protein</topology>
    </subcellularLocation>
    <subcellularLocation>
        <location evidence="1">Cell membrane</location>
        <topology evidence="1">Multi-pass membrane protein</topology>
    </subcellularLocation>
</comment>
<feature type="domain" description="ABC transmembrane type-2" evidence="10">
    <location>
        <begin position="263"/>
        <end position="481"/>
    </location>
</feature>
<dbReference type="Proteomes" id="UP001596055">
    <property type="component" value="Unassembled WGS sequence"/>
</dbReference>
<dbReference type="SUPFAM" id="SSF48452">
    <property type="entry name" value="TPR-like"/>
    <property type="match status" value="1"/>
</dbReference>
<reference evidence="12" key="1">
    <citation type="journal article" date="2019" name="Int. J. Syst. Evol. Microbiol.">
        <title>The Global Catalogue of Microorganisms (GCM) 10K type strain sequencing project: providing services to taxonomists for standard genome sequencing and annotation.</title>
        <authorList>
            <consortium name="The Broad Institute Genomics Platform"/>
            <consortium name="The Broad Institute Genome Sequencing Center for Infectious Disease"/>
            <person name="Wu L."/>
            <person name="Ma J."/>
        </authorList>
    </citation>
    <scope>NUCLEOTIDE SEQUENCE [LARGE SCALE GENOMIC DNA]</scope>
    <source>
        <strain evidence="12">CGMCC 4.1799</strain>
    </source>
</reference>
<feature type="transmembrane region" description="Helical" evidence="9">
    <location>
        <begin position="265"/>
        <end position="287"/>
    </location>
</feature>
<evidence type="ECO:0000256" key="7">
    <source>
        <dbReference type="ARBA" id="ARBA00023047"/>
    </source>
</evidence>
<dbReference type="InterPro" id="IPR011990">
    <property type="entry name" value="TPR-like_helical_dom_sf"/>
</dbReference>
<feature type="transmembrane region" description="Helical" evidence="9">
    <location>
        <begin position="307"/>
        <end position="326"/>
    </location>
</feature>
<dbReference type="InterPro" id="IPR013525">
    <property type="entry name" value="ABC2_TM"/>
</dbReference>
<evidence type="ECO:0000256" key="6">
    <source>
        <dbReference type="ARBA" id="ARBA00022989"/>
    </source>
</evidence>
<feature type="transmembrane region" description="Helical" evidence="9">
    <location>
        <begin position="401"/>
        <end position="420"/>
    </location>
</feature>
<dbReference type="Pfam" id="PF01061">
    <property type="entry name" value="ABC2_membrane"/>
    <property type="match status" value="1"/>
</dbReference>
<dbReference type="PROSITE" id="PS51012">
    <property type="entry name" value="ABC_TM2"/>
    <property type="match status" value="1"/>
</dbReference>
<evidence type="ECO:0000256" key="5">
    <source>
        <dbReference type="ARBA" id="ARBA00022692"/>
    </source>
</evidence>
<evidence type="ECO:0000256" key="2">
    <source>
        <dbReference type="ARBA" id="ARBA00007783"/>
    </source>
</evidence>
<organism evidence="11 12">
    <name type="scientific">Marinobacter koreensis</name>
    <dbReference type="NCBI Taxonomy" id="335974"/>
    <lineage>
        <taxon>Bacteria</taxon>
        <taxon>Pseudomonadati</taxon>
        <taxon>Pseudomonadota</taxon>
        <taxon>Gammaproteobacteria</taxon>
        <taxon>Pseudomonadales</taxon>
        <taxon>Marinobacteraceae</taxon>
        <taxon>Marinobacter</taxon>
    </lineage>
</organism>
<keyword evidence="3 9" id="KW-0813">Transport</keyword>
<evidence type="ECO:0000256" key="1">
    <source>
        <dbReference type="ARBA" id="ARBA00004651"/>
    </source>
</evidence>
<evidence type="ECO:0000313" key="11">
    <source>
        <dbReference type="EMBL" id="MFC5544452.1"/>
    </source>
</evidence>
<evidence type="ECO:0000256" key="8">
    <source>
        <dbReference type="ARBA" id="ARBA00023136"/>
    </source>
</evidence>
<comment type="caution">
    <text evidence="11">The sequence shown here is derived from an EMBL/GenBank/DDBJ whole genome shotgun (WGS) entry which is preliminary data.</text>
</comment>
<accession>A0ABW0RI58</accession>
<feature type="transmembrane region" description="Helical" evidence="9">
    <location>
        <begin position="459"/>
        <end position="478"/>
    </location>
</feature>
<dbReference type="InterPro" id="IPR047817">
    <property type="entry name" value="ABC2_TM_bact-type"/>
</dbReference>
<keyword evidence="7" id="KW-0762">Sugar transport</keyword>
<dbReference type="PANTHER" id="PTHR30413:SF10">
    <property type="entry name" value="CAPSULE POLYSACCHARIDE EXPORT INNER-MEMBRANE PROTEIN CTRC"/>
    <property type="match status" value="1"/>
</dbReference>
<name>A0ABW0RI58_9GAMM</name>
<proteinExistence type="inferred from homology"/>
<keyword evidence="5 9" id="KW-0812">Transmembrane</keyword>
<sequence>MQADLNERTTPDAGSLSQWAVSAANDRAWDEAASRWALVRKLYPQHAPGWVQGAIAERELKNYAQSEALLEHAKQAFPGNPNVLLQWAELHIVEQQADLALEKLRTVVDAFPDDMAGYARLTDVLATLGRFDEAAKVNQRVRELFPDRPRGWQQYAELAMQQERWAEALTRWSMMRERFANHAAGYMRAAVAAENLGDRRLAKTLRLAREYGNAWLESTLGGDSRATAHRVNPPQRRGMLQFIELVWTKARLNLKSEANQNYLRYLWWIIDPLLYMAVFYVVFGLLLNRGGDNFVVYLLSGLVPFQWFAKTVQLASGSIIAGSGLMHQVRISPMFFPLVMIVQTAGKQLLVFGMLFLFLMLYGLYPGWHWVGLVPVIVTQLILTVVVSAAVAMIIPFARDIANLIPTGLQFVMFMSAVFYNTDIVPDRWRTVFFLNPMATLLEQYRVVLLDQQWPVWSSLGWVMLGSGLTLLVLLAAYRRLAPIYPRVVLE</sequence>
<dbReference type="Gene3D" id="1.25.40.10">
    <property type="entry name" value="Tetratricopeptide repeat domain"/>
    <property type="match status" value="1"/>
</dbReference>
<keyword evidence="12" id="KW-1185">Reference proteome</keyword>
<keyword evidence="7" id="KW-0625">Polysaccharide transport</keyword>
<evidence type="ECO:0000313" key="12">
    <source>
        <dbReference type="Proteomes" id="UP001596055"/>
    </source>
</evidence>
<keyword evidence="8 9" id="KW-0472">Membrane</keyword>